<keyword evidence="8 11" id="KW-0675">Receptor</keyword>
<evidence type="ECO:0000256" key="8">
    <source>
        <dbReference type="ARBA" id="ARBA00023170"/>
    </source>
</evidence>
<dbReference type="GO" id="GO:0005886">
    <property type="term" value="C:plasma membrane"/>
    <property type="evidence" value="ECO:0007669"/>
    <property type="project" value="UniProtKB-SubCell"/>
</dbReference>
<comment type="subcellular location">
    <subcellularLocation>
        <location evidence="1">Cell membrane</location>
        <topology evidence="1">Multi-pass membrane protein</topology>
    </subcellularLocation>
</comment>
<dbReference type="PANTHER" id="PTHR21137">
    <property type="entry name" value="ODORANT RECEPTOR"/>
    <property type="match status" value="1"/>
</dbReference>
<keyword evidence="5" id="KW-0552">Olfaction</keyword>
<dbReference type="GO" id="GO:0005549">
    <property type="term" value="F:odorant binding"/>
    <property type="evidence" value="ECO:0007669"/>
    <property type="project" value="InterPro"/>
</dbReference>
<accession>A0A0L7KVT8</accession>
<keyword evidence="3" id="KW-0716">Sensory transduction</keyword>
<proteinExistence type="predicted"/>
<comment type="caution">
    <text evidence="11">The sequence shown here is derived from an EMBL/GenBank/DDBJ whole genome shotgun (WGS) entry which is preliminary data.</text>
</comment>
<evidence type="ECO:0000256" key="10">
    <source>
        <dbReference type="SAM" id="Phobius"/>
    </source>
</evidence>
<name>A0A0L7KVT8_OPEBR</name>
<keyword evidence="2" id="KW-1003">Cell membrane</keyword>
<sequence length="271" mass="31909">MERKIPYESVMPHLKSLRTFGYYQIDAKYSKFQKFLQSSYMCLILSLISIFTMQQVAKVYQVMDDPNKVIDTMFLLLTNSDSIYKQVIFWRKHDQIEELLKILQVLLRGFNIAALLTCLLWVLCPMILYTQSKPVEFAIWLPFDPNRSPQFYYAILYVWVQTSWLAYGNTSMDTFITYFFAQCKTQLSILSEIVRLCNKTQGIFGGAIFYFFLVSAWIICTTAYRIITKIPQNYRFSLLLFMERIKRRIEPMAGVIIPLSLNTFVSTTKEK</sequence>
<dbReference type="Proteomes" id="UP000037510">
    <property type="component" value="Unassembled WGS sequence"/>
</dbReference>
<evidence type="ECO:0000256" key="6">
    <source>
        <dbReference type="ARBA" id="ARBA00022989"/>
    </source>
</evidence>
<feature type="transmembrane region" description="Helical" evidence="10">
    <location>
        <begin position="38"/>
        <end position="57"/>
    </location>
</feature>
<evidence type="ECO:0000313" key="12">
    <source>
        <dbReference type="Proteomes" id="UP000037510"/>
    </source>
</evidence>
<organism evidence="11 12">
    <name type="scientific">Operophtera brumata</name>
    <name type="common">Winter moth</name>
    <name type="synonym">Phalaena brumata</name>
    <dbReference type="NCBI Taxonomy" id="104452"/>
    <lineage>
        <taxon>Eukaryota</taxon>
        <taxon>Metazoa</taxon>
        <taxon>Ecdysozoa</taxon>
        <taxon>Arthropoda</taxon>
        <taxon>Hexapoda</taxon>
        <taxon>Insecta</taxon>
        <taxon>Pterygota</taxon>
        <taxon>Neoptera</taxon>
        <taxon>Endopterygota</taxon>
        <taxon>Lepidoptera</taxon>
        <taxon>Glossata</taxon>
        <taxon>Ditrysia</taxon>
        <taxon>Geometroidea</taxon>
        <taxon>Geometridae</taxon>
        <taxon>Larentiinae</taxon>
        <taxon>Operophtera</taxon>
    </lineage>
</organism>
<evidence type="ECO:0000256" key="9">
    <source>
        <dbReference type="ARBA" id="ARBA00023224"/>
    </source>
</evidence>
<feature type="transmembrane region" description="Helical" evidence="10">
    <location>
        <begin position="109"/>
        <end position="130"/>
    </location>
</feature>
<gene>
    <name evidence="11" type="ORF">OBRU01_20084</name>
</gene>
<dbReference type="GO" id="GO:0004984">
    <property type="term" value="F:olfactory receptor activity"/>
    <property type="evidence" value="ECO:0007669"/>
    <property type="project" value="InterPro"/>
</dbReference>
<evidence type="ECO:0000313" key="11">
    <source>
        <dbReference type="EMBL" id="KOB67235.1"/>
    </source>
</evidence>
<dbReference type="PANTHER" id="PTHR21137:SF35">
    <property type="entry name" value="ODORANT RECEPTOR 19A-RELATED"/>
    <property type="match status" value="1"/>
</dbReference>
<evidence type="ECO:0000256" key="3">
    <source>
        <dbReference type="ARBA" id="ARBA00022606"/>
    </source>
</evidence>
<evidence type="ECO:0000256" key="7">
    <source>
        <dbReference type="ARBA" id="ARBA00023136"/>
    </source>
</evidence>
<keyword evidence="12" id="KW-1185">Reference proteome</keyword>
<dbReference type="AlphaFoldDB" id="A0A0L7KVT8"/>
<dbReference type="GO" id="GO:0007165">
    <property type="term" value="P:signal transduction"/>
    <property type="evidence" value="ECO:0007669"/>
    <property type="project" value="UniProtKB-KW"/>
</dbReference>
<keyword evidence="4 10" id="KW-0812">Transmembrane</keyword>
<dbReference type="Pfam" id="PF02949">
    <property type="entry name" value="7tm_6"/>
    <property type="match status" value="1"/>
</dbReference>
<keyword evidence="6 10" id="KW-1133">Transmembrane helix</keyword>
<feature type="transmembrane region" description="Helical" evidence="10">
    <location>
        <begin position="208"/>
        <end position="227"/>
    </location>
</feature>
<keyword evidence="7 10" id="KW-0472">Membrane</keyword>
<evidence type="ECO:0000256" key="1">
    <source>
        <dbReference type="ARBA" id="ARBA00004651"/>
    </source>
</evidence>
<evidence type="ECO:0000256" key="4">
    <source>
        <dbReference type="ARBA" id="ARBA00022692"/>
    </source>
</evidence>
<reference evidence="11 12" key="1">
    <citation type="journal article" date="2015" name="Genome Biol. Evol.">
        <title>The genome of winter moth (Operophtera brumata) provides a genomic perspective on sexual dimorphism and phenology.</title>
        <authorList>
            <person name="Derks M.F."/>
            <person name="Smit S."/>
            <person name="Salis L."/>
            <person name="Schijlen E."/>
            <person name="Bossers A."/>
            <person name="Mateman C."/>
            <person name="Pijl A.S."/>
            <person name="de Ridder D."/>
            <person name="Groenen M.A."/>
            <person name="Visser M.E."/>
            <person name="Megens H.J."/>
        </authorList>
    </citation>
    <scope>NUCLEOTIDE SEQUENCE [LARGE SCALE GENOMIC DNA]</scope>
    <source>
        <strain evidence="11">WM2013NL</strain>
        <tissue evidence="11">Head and thorax</tissue>
    </source>
</reference>
<protein>
    <submittedName>
        <fullName evidence="11">Odorant receptor</fullName>
    </submittedName>
</protein>
<evidence type="ECO:0000256" key="5">
    <source>
        <dbReference type="ARBA" id="ARBA00022725"/>
    </source>
</evidence>
<feature type="transmembrane region" description="Helical" evidence="10">
    <location>
        <begin position="151"/>
        <end position="167"/>
    </location>
</feature>
<dbReference type="EMBL" id="JTDY01005220">
    <property type="protein sequence ID" value="KOB67235.1"/>
    <property type="molecule type" value="Genomic_DNA"/>
</dbReference>
<keyword evidence="9" id="KW-0807">Transducer</keyword>
<evidence type="ECO:0000256" key="2">
    <source>
        <dbReference type="ARBA" id="ARBA00022475"/>
    </source>
</evidence>
<dbReference type="InterPro" id="IPR004117">
    <property type="entry name" value="7tm6_olfct_rcpt"/>
</dbReference>